<keyword evidence="3" id="KW-1185">Reference proteome</keyword>
<evidence type="ECO:0000256" key="1">
    <source>
        <dbReference type="SAM" id="Phobius"/>
    </source>
</evidence>
<sequence>MAASSYNVSPLMKKVIGLAAIVLGFLLTATGYRYGSPEFTTVGIAMLALGLVLLVLMIVRRNQ</sequence>
<evidence type="ECO:0000313" key="2">
    <source>
        <dbReference type="EMBL" id="RCW82395.1"/>
    </source>
</evidence>
<evidence type="ECO:0000313" key="3">
    <source>
        <dbReference type="Proteomes" id="UP000253324"/>
    </source>
</evidence>
<comment type="caution">
    <text evidence="2">The sequence shown here is derived from an EMBL/GenBank/DDBJ whole genome shotgun (WGS) entry which is preliminary data.</text>
</comment>
<dbReference type="EMBL" id="QPJM01000008">
    <property type="protein sequence ID" value="RCW82395.1"/>
    <property type="molecule type" value="Genomic_DNA"/>
</dbReference>
<accession>A0A368YQB0</accession>
<name>A0A368YQB0_9HYPH</name>
<dbReference type="Proteomes" id="UP000253324">
    <property type="component" value="Unassembled WGS sequence"/>
</dbReference>
<reference evidence="2 3" key="1">
    <citation type="submission" date="2018-07" db="EMBL/GenBank/DDBJ databases">
        <title>Genomic Encyclopedia of Type Strains, Phase III (KMG-III): the genomes of soil and plant-associated and newly described type strains.</title>
        <authorList>
            <person name="Whitman W."/>
        </authorList>
    </citation>
    <scope>NUCLEOTIDE SEQUENCE [LARGE SCALE GENOMIC DNA]</scope>
    <source>
        <strain evidence="2 3">31-25a</strain>
    </source>
</reference>
<dbReference type="AlphaFoldDB" id="A0A368YQB0"/>
<proteinExistence type="predicted"/>
<feature type="transmembrane region" description="Helical" evidence="1">
    <location>
        <begin position="41"/>
        <end position="59"/>
    </location>
</feature>
<gene>
    <name evidence="2" type="ORF">C7476_108210</name>
</gene>
<dbReference type="OrthoDB" id="8457029at2"/>
<keyword evidence="1" id="KW-0472">Membrane</keyword>
<protein>
    <recommendedName>
        <fullName evidence="4">LPXTG-motif cell wall-anchored protein</fullName>
    </recommendedName>
</protein>
<dbReference type="RefSeq" id="WP_114430849.1">
    <property type="nucleotide sequence ID" value="NZ_QPJM01000008.1"/>
</dbReference>
<evidence type="ECO:0008006" key="4">
    <source>
        <dbReference type="Google" id="ProtNLM"/>
    </source>
</evidence>
<organism evidence="2 3">
    <name type="scientific">Phyllobacterium bourgognense</name>
    <dbReference type="NCBI Taxonomy" id="314236"/>
    <lineage>
        <taxon>Bacteria</taxon>
        <taxon>Pseudomonadati</taxon>
        <taxon>Pseudomonadota</taxon>
        <taxon>Alphaproteobacteria</taxon>
        <taxon>Hyphomicrobiales</taxon>
        <taxon>Phyllobacteriaceae</taxon>
        <taxon>Phyllobacterium</taxon>
    </lineage>
</organism>
<keyword evidence="1" id="KW-0812">Transmembrane</keyword>
<keyword evidence="1" id="KW-1133">Transmembrane helix</keyword>